<gene>
    <name evidence="1" type="ORF">LNKW23_19770</name>
</gene>
<keyword evidence="2" id="KW-1185">Reference proteome</keyword>
<evidence type="ECO:0000313" key="2">
    <source>
        <dbReference type="Proteomes" id="UP001239909"/>
    </source>
</evidence>
<evidence type="ECO:0000313" key="1">
    <source>
        <dbReference type="EMBL" id="GMG82764.1"/>
    </source>
</evidence>
<reference evidence="1 2" key="1">
    <citation type="submission" date="2023-04" db="EMBL/GenBank/DDBJ databases">
        <title>Marinoamorphus aggregata gen. nov., sp. Nov., isolate from tissue of brittle star Ophioplocus japonicus.</title>
        <authorList>
            <person name="Kawano K."/>
            <person name="Sawayama S."/>
            <person name="Nakagawa S."/>
        </authorList>
    </citation>
    <scope>NUCLEOTIDE SEQUENCE [LARGE SCALE GENOMIC DNA]</scope>
    <source>
        <strain evidence="1 2">NKW23</strain>
    </source>
</reference>
<comment type="caution">
    <text evidence="1">The sequence shown here is derived from an EMBL/GenBank/DDBJ whole genome shotgun (WGS) entry which is preliminary data.</text>
</comment>
<protein>
    <submittedName>
        <fullName evidence="1">Uncharacterized protein</fullName>
    </submittedName>
</protein>
<organism evidence="1 2">
    <name type="scientific">Paralimibaculum aggregatum</name>
    <dbReference type="NCBI Taxonomy" id="3036245"/>
    <lineage>
        <taxon>Bacteria</taxon>
        <taxon>Pseudomonadati</taxon>
        <taxon>Pseudomonadota</taxon>
        <taxon>Alphaproteobacteria</taxon>
        <taxon>Rhodobacterales</taxon>
        <taxon>Paracoccaceae</taxon>
        <taxon>Paralimibaculum</taxon>
    </lineage>
</organism>
<name>A0ABQ6LKK1_9RHOB</name>
<accession>A0ABQ6LKK1</accession>
<sequence>MTTQSGEADLPAPQDLRNVPEGREIKSFHLALDKTKRFVSFKTLTADGRSEVLLLSAKIALYIRDQFREKLRARKGLEAVPNDESFFSSIPRHDQADWDTASPHVGVPIGVHVETGRGGCILAFPLDKEGKTVPYGLSALHAAYFMHAINDVEANEDFGKDPAPTAQGTETLQ</sequence>
<proteinExistence type="predicted"/>
<dbReference type="RefSeq" id="WP_285671554.1">
    <property type="nucleotide sequence ID" value="NZ_BSYI01000013.1"/>
</dbReference>
<dbReference type="Proteomes" id="UP001239909">
    <property type="component" value="Unassembled WGS sequence"/>
</dbReference>
<dbReference type="EMBL" id="BSYI01000013">
    <property type="protein sequence ID" value="GMG82764.1"/>
    <property type="molecule type" value="Genomic_DNA"/>
</dbReference>